<sequence>MTVKFGLYPAGRDVSFVRATLDDVRWLMSEHPVYWESRVGSSPFFREERTDIQFRKIFEGHSSPQDWLHLLQPQNISQRLLFVDIDVPGWIALIADSFDYTYLEHMTQGLFCTVAERDNFPPVDDPNGVAQIRIRYNLREPSLDFTAGDGDYLQIELASTTQTSEGVSNGTYVSGQPWYKYLIQAQGLAGYEGLDLPLVAQVPDHARAGYPPYLGNSAEEKFRLGTWSQAAHKNPEASAEFLKLLPFDHRGQDRIVDFFNTTKVAAWLENSYGLRWNDPRFYEGESLLYIVGLPDITRDPFTPRIPLEDYRRFQAIDLERNLTLIENGKF</sequence>
<dbReference type="STRING" id="1652495.ccrud_12755"/>
<dbReference type="AlphaFoldDB" id="A0A172QWI0"/>
<reference evidence="1 2" key="1">
    <citation type="submission" date="2016-05" db="EMBL/GenBank/DDBJ databases">
        <title>Complete genome sequence of Corynebacterium crudilactis, a new Corynebacterium species isolated from raw cow's milk.</title>
        <authorList>
            <person name="Christian R."/>
            <person name="Zimmermann J."/>
            <person name="Lipski A."/>
            <person name="Kalinowski J."/>
        </authorList>
    </citation>
    <scope>NUCLEOTIDE SEQUENCE [LARGE SCALE GENOMIC DNA]</scope>
    <source>
        <strain evidence="1 2">JZ16</strain>
    </source>
</reference>
<accession>A0A172QWI0</accession>
<keyword evidence="2" id="KW-1185">Reference proteome</keyword>
<evidence type="ECO:0000313" key="2">
    <source>
        <dbReference type="Proteomes" id="UP000076929"/>
    </source>
</evidence>
<gene>
    <name evidence="1" type="ORF">ccrud_12755</name>
</gene>
<organism evidence="1 2">
    <name type="scientific">Corynebacterium crudilactis</name>
    <dbReference type="NCBI Taxonomy" id="1652495"/>
    <lineage>
        <taxon>Bacteria</taxon>
        <taxon>Bacillati</taxon>
        <taxon>Actinomycetota</taxon>
        <taxon>Actinomycetes</taxon>
        <taxon>Mycobacteriales</taxon>
        <taxon>Corynebacteriaceae</taxon>
        <taxon>Corynebacterium</taxon>
    </lineage>
</organism>
<protein>
    <submittedName>
        <fullName evidence="1">Uncharacterized protein</fullName>
    </submittedName>
</protein>
<evidence type="ECO:0000313" key="1">
    <source>
        <dbReference type="EMBL" id="ANE04980.1"/>
    </source>
</evidence>
<proteinExistence type="predicted"/>
<dbReference type="RefSeq" id="WP_066568505.1">
    <property type="nucleotide sequence ID" value="NZ_CP015622.1"/>
</dbReference>
<name>A0A172QWI0_9CORY</name>
<dbReference type="EMBL" id="CP015622">
    <property type="protein sequence ID" value="ANE04980.1"/>
    <property type="molecule type" value="Genomic_DNA"/>
</dbReference>
<dbReference type="Proteomes" id="UP000076929">
    <property type="component" value="Chromosome"/>
</dbReference>
<dbReference type="OrthoDB" id="9804333at2"/>
<dbReference type="KEGG" id="ccjz:ccrud_12755"/>